<name>A0A369TMJ5_9RHOB</name>
<proteinExistence type="predicted"/>
<accession>A0A369TMJ5</accession>
<dbReference type="Proteomes" id="UP000253977">
    <property type="component" value="Unassembled WGS sequence"/>
</dbReference>
<dbReference type="GO" id="GO:0032993">
    <property type="term" value="C:protein-DNA complex"/>
    <property type="evidence" value="ECO:0007669"/>
    <property type="project" value="TreeGrafter"/>
</dbReference>
<dbReference type="Pfam" id="PF00072">
    <property type="entry name" value="Response_reg"/>
    <property type="match status" value="1"/>
</dbReference>
<feature type="modified residue" description="4-aspartylphosphate" evidence="6">
    <location>
        <position position="61"/>
    </location>
</feature>
<evidence type="ECO:0000256" key="6">
    <source>
        <dbReference type="PROSITE-ProRule" id="PRU00169"/>
    </source>
</evidence>
<keyword evidence="5" id="KW-0804">Transcription</keyword>
<keyword evidence="3" id="KW-0805">Transcription regulation</keyword>
<evidence type="ECO:0000313" key="8">
    <source>
        <dbReference type="EMBL" id="RDD65904.1"/>
    </source>
</evidence>
<dbReference type="InterPro" id="IPR001789">
    <property type="entry name" value="Sig_transdc_resp-reg_receiver"/>
</dbReference>
<evidence type="ECO:0000256" key="4">
    <source>
        <dbReference type="ARBA" id="ARBA00023125"/>
    </source>
</evidence>
<dbReference type="GO" id="GO:0006355">
    <property type="term" value="P:regulation of DNA-templated transcription"/>
    <property type="evidence" value="ECO:0007669"/>
    <property type="project" value="TreeGrafter"/>
</dbReference>
<dbReference type="RefSeq" id="WP_114511180.1">
    <property type="nucleotide sequence ID" value="NZ_QPMK01000008.1"/>
</dbReference>
<dbReference type="OrthoDB" id="7326651at2"/>
<evidence type="ECO:0000256" key="2">
    <source>
        <dbReference type="ARBA" id="ARBA00023012"/>
    </source>
</evidence>
<dbReference type="SMART" id="SM00448">
    <property type="entry name" value="REC"/>
    <property type="match status" value="1"/>
</dbReference>
<dbReference type="PANTHER" id="PTHR48111">
    <property type="entry name" value="REGULATOR OF RPOS"/>
    <property type="match status" value="1"/>
</dbReference>
<evidence type="ECO:0000256" key="3">
    <source>
        <dbReference type="ARBA" id="ARBA00023015"/>
    </source>
</evidence>
<evidence type="ECO:0000259" key="7">
    <source>
        <dbReference type="PROSITE" id="PS50110"/>
    </source>
</evidence>
<dbReference type="SUPFAM" id="SSF52172">
    <property type="entry name" value="CheY-like"/>
    <property type="match status" value="1"/>
</dbReference>
<dbReference type="PROSITE" id="PS50110">
    <property type="entry name" value="RESPONSE_REGULATORY"/>
    <property type="match status" value="1"/>
</dbReference>
<keyword evidence="1 6" id="KW-0597">Phosphoprotein</keyword>
<dbReference type="InterPro" id="IPR011006">
    <property type="entry name" value="CheY-like_superfamily"/>
</dbReference>
<dbReference type="InterPro" id="IPR039420">
    <property type="entry name" value="WalR-like"/>
</dbReference>
<evidence type="ECO:0000256" key="5">
    <source>
        <dbReference type="ARBA" id="ARBA00023163"/>
    </source>
</evidence>
<dbReference type="Gene3D" id="3.40.50.2300">
    <property type="match status" value="1"/>
</dbReference>
<feature type="domain" description="Response regulatory" evidence="7">
    <location>
        <begin position="9"/>
        <end position="128"/>
    </location>
</feature>
<dbReference type="GO" id="GO:0005829">
    <property type="term" value="C:cytosol"/>
    <property type="evidence" value="ECO:0007669"/>
    <property type="project" value="TreeGrafter"/>
</dbReference>
<evidence type="ECO:0000256" key="1">
    <source>
        <dbReference type="ARBA" id="ARBA00022553"/>
    </source>
</evidence>
<sequence length="333" mass="37236">MAGKLAPMKILIIDDDPIAIDLLRDCLSEAGYTDLTCVTSADAGELHIRNKLEHFDCFLLDISMPGKSGIEICAEIRKTTRYRYTPILMITRLAERSSIRAAFQNGASDYITKPFEYFEVIARINIAQRLAATRAKEHGDPLVIDPMPKAGSSEQYPGSFLRKIDTLIDQESLSLERDGVLPMFVFKNYLERITRVETCAIEVFAIKVEDIEDHFGRIDPANFIRFIGALNTSVKEFTGIDSAFMTHVGEGLFLCAADGANVSSVDKIERGVSECFDRRLSKAVPGYTRRVELTSSEPLHLLTASRPNFNRLIKVMRTRVNLRQSDKMSSVGA</sequence>
<gene>
    <name evidence="8" type="ORF">DU478_11820</name>
</gene>
<keyword evidence="2" id="KW-0902">Two-component regulatory system</keyword>
<protein>
    <submittedName>
        <fullName evidence="8">Response regulator</fullName>
    </submittedName>
</protein>
<reference evidence="8 9" key="1">
    <citation type="submission" date="2018-07" db="EMBL/GenBank/DDBJ databases">
        <title>Thalassococcus profundi sp. nov., a marine bacterium isolated from deep seawater of Okinawa Trough.</title>
        <authorList>
            <person name="Yu M."/>
        </authorList>
    </citation>
    <scope>NUCLEOTIDE SEQUENCE [LARGE SCALE GENOMIC DNA]</scope>
    <source>
        <strain evidence="8 9">WRAS1</strain>
    </source>
</reference>
<dbReference type="AlphaFoldDB" id="A0A369TMJ5"/>
<dbReference type="PANTHER" id="PTHR48111:SF1">
    <property type="entry name" value="TWO-COMPONENT RESPONSE REGULATOR ORR33"/>
    <property type="match status" value="1"/>
</dbReference>
<dbReference type="EMBL" id="QPMK01000008">
    <property type="protein sequence ID" value="RDD65904.1"/>
    <property type="molecule type" value="Genomic_DNA"/>
</dbReference>
<evidence type="ECO:0000313" key="9">
    <source>
        <dbReference type="Proteomes" id="UP000253977"/>
    </source>
</evidence>
<keyword evidence="4" id="KW-0238">DNA-binding</keyword>
<keyword evidence="9" id="KW-1185">Reference proteome</keyword>
<organism evidence="8 9">
    <name type="scientific">Thalassococcus profundi</name>
    <dbReference type="NCBI Taxonomy" id="2282382"/>
    <lineage>
        <taxon>Bacteria</taxon>
        <taxon>Pseudomonadati</taxon>
        <taxon>Pseudomonadota</taxon>
        <taxon>Alphaproteobacteria</taxon>
        <taxon>Rhodobacterales</taxon>
        <taxon>Roseobacteraceae</taxon>
        <taxon>Thalassococcus</taxon>
    </lineage>
</organism>
<dbReference type="GO" id="GO:0000976">
    <property type="term" value="F:transcription cis-regulatory region binding"/>
    <property type="evidence" value="ECO:0007669"/>
    <property type="project" value="TreeGrafter"/>
</dbReference>
<dbReference type="GO" id="GO:0000156">
    <property type="term" value="F:phosphorelay response regulator activity"/>
    <property type="evidence" value="ECO:0007669"/>
    <property type="project" value="TreeGrafter"/>
</dbReference>
<comment type="caution">
    <text evidence="8">The sequence shown here is derived from an EMBL/GenBank/DDBJ whole genome shotgun (WGS) entry which is preliminary data.</text>
</comment>